<dbReference type="Proteomes" id="UP000717585">
    <property type="component" value="Unassembled WGS sequence"/>
</dbReference>
<feature type="transmembrane region" description="Helical" evidence="5">
    <location>
        <begin position="211"/>
        <end position="234"/>
    </location>
</feature>
<dbReference type="GO" id="GO:0015179">
    <property type="term" value="F:L-amino acid transmembrane transporter activity"/>
    <property type="evidence" value="ECO:0007669"/>
    <property type="project" value="TreeGrafter"/>
</dbReference>
<evidence type="ECO:0000256" key="3">
    <source>
        <dbReference type="ARBA" id="ARBA00022989"/>
    </source>
</evidence>
<dbReference type="EMBL" id="JAHDYR010000066">
    <property type="protein sequence ID" value="KAG9390254.1"/>
    <property type="molecule type" value="Genomic_DNA"/>
</dbReference>
<feature type="transmembrane region" description="Helical" evidence="5">
    <location>
        <begin position="395"/>
        <end position="420"/>
    </location>
</feature>
<evidence type="ECO:0000259" key="6">
    <source>
        <dbReference type="Pfam" id="PF01490"/>
    </source>
</evidence>
<dbReference type="Pfam" id="PF01490">
    <property type="entry name" value="Aa_trans"/>
    <property type="match status" value="1"/>
</dbReference>
<feature type="transmembrane region" description="Helical" evidence="5">
    <location>
        <begin position="329"/>
        <end position="349"/>
    </location>
</feature>
<protein>
    <submittedName>
        <fullName evidence="7">Amino acid transporter transmembrane</fullName>
    </submittedName>
</protein>
<keyword evidence="3 5" id="KW-1133">Transmembrane helix</keyword>
<dbReference type="OrthoDB" id="28609at2759"/>
<comment type="caution">
    <text evidence="7">The sequence shown here is derived from an EMBL/GenBank/DDBJ whole genome shotgun (WGS) entry which is preliminary data.</text>
</comment>
<evidence type="ECO:0000313" key="7">
    <source>
        <dbReference type="EMBL" id="KAG9390254.1"/>
    </source>
</evidence>
<keyword evidence="8" id="KW-1185">Reference proteome</keyword>
<evidence type="ECO:0000256" key="4">
    <source>
        <dbReference type="ARBA" id="ARBA00023136"/>
    </source>
</evidence>
<dbReference type="AlphaFoldDB" id="A0A8J6B0E7"/>
<proteinExistence type="predicted"/>
<feature type="transmembrane region" description="Helical" evidence="5">
    <location>
        <begin position="254"/>
        <end position="276"/>
    </location>
</feature>
<dbReference type="GO" id="GO:0016020">
    <property type="term" value="C:membrane"/>
    <property type="evidence" value="ECO:0007669"/>
    <property type="project" value="UniProtKB-SubCell"/>
</dbReference>
<evidence type="ECO:0000256" key="2">
    <source>
        <dbReference type="ARBA" id="ARBA00022692"/>
    </source>
</evidence>
<feature type="transmembrane region" description="Helical" evidence="5">
    <location>
        <begin position="88"/>
        <end position="110"/>
    </location>
</feature>
<sequence length="479" mass="52331">MSDGIHAEETIVDDYLGDDAPLLTEDAPLLADGETADKPSDDDLPRIGNDPVPPGKASLFSSIFNLSNTIMGAGTLSIPFAISSAGLIGGIALIIFVASLSYTAFTILIKCGEATRQYSYKGIARIAFGKYFAVFAEFILVLYTTGTLISYPIILGDFVSDIFRAFIPEHFGIIYTVLCNPPGIIIIISTFLLLPLCALPRIDFLRFTSMIAIFNIFVTIFVVTVHLFYDIHAIGFSGIADRGAIRLVNPSLNFFLALPLLGVSFTAHYNVFNIYAELKGRSEKKSQVVILPSVLVCIVSYLAMGLSGYLSFRQEAQDDILNSYSMRDLAAIVGRLAMAFTIAFSYPLVCFAWRRNICNVFLSWTKDTYLRHISVTLVAIVGSSFLAIAVNKISIVLGISGSVAGTCVVYIFPALFYLRLRMMGIVGKKDPTWLTIIFVVACVTLLVAGTIFGVGGFISSMRALYVYLKSMVDGFHHKH</sequence>
<feature type="transmembrane region" description="Helical" evidence="5">
    <location>
        <begin position="369"/>
        <end position="389"/>
    </location>
</feature>
<name>A0A8J6B0E7_9EUKA</name>
<feature type="transmembrane region" description="Helical" evidence="5">
    <location>
        <begin position="173"/>
        <end position="199"/>
    </location>
</feature>
<feature type="domain" description="Amino acid transporter transmembrane" evidence="6">
    <location>
        <begin position="56"/>
        <end position="451"/>
    </location>
</feature>
<feature type="transmembrane region" description="Helical" evidence="5">
    <location>
        <begin position="288"/>
        <end position="309"/>
    </location>
</feature>
<gene>
    <name evidence="7" type="ORF">J8273_8294</name>
</gene>
<organism evidence="7 8">
    <name type="scientific">Carpediemonas membranifera</name>
    <dbReference type="NCBI Taxonomy" id="201153"/>
    <lineage>
        <taxon>Eukaryota</taxon>
        <taxon>Metamonada</taxon>
        <taxon>Carpediemonas-like organisms</taxon>
        <taxon>Carpediemonas</taxon>
    </lineage>
</organism>
<reference evidence="7" key="1">
    <citation type="submission" date="2021-05" db="EMBL/GenBank/DDBJ databases">
        <title>A free-living protist that lacks canonical eukaryotic 1 DNA replication and segregation systems.</title>
        <authorList>
            <person name="Salas-Leiva D.E."/>
            <person name="Tromer E.C."/>
            <person name="Curtis B.A."/>
            <person name="Jerlstrom-Hultqvist J."/>
            <person name="Kolisko M."/>
            <person name="Yi Z."/>
            <person name="Salas-Leiva J.S."/>
            <person name="Gallot-Lavallee L."/>
            <person name="Kops G.J.P.L."/>
            <person name="Archibald J.M."/>
            <person name="Simpson A.G.B."/>
            <person name="Roger A.J."/>
        </authorList>
    </citation>
    <scope>NUCLEOTIDE SEQUENCE</scope>
    <source>
        <strain evidence="7">BICM</strain>
    </source>
</reference>
<accession>A0A8J6B0E7</accession>
<dbReference type="PANTHER" id="PTHR22950">
    <property type="entry name" value="AMINO ACID TRANSPORTER"/>
    <property type="match status" value="1"/>
</dbReference>
<feature type="transmembrane region" description="Helical" evidence="5">
    <location>
        <begin position="63"/>
        <end position="82"/>
    </location>
</feature>
<evidence type="ECO:0000256" key="1">
    <source>
        <dbReference type="ARBA" id="ARBA00004141"/>
    </source>
</evidence>
<comment type="subcellular location">
    <subcellularLocation>
        <location evidence="1">Membrane</location>
        <topology evidence="1">Multi-pass membrane protein</topology>
    </subcellularLocation>
</comment>
<evidence type="ECO:0000313" key="8">
    <source>
        <dbReference type="Proteomes" id="UP000717585"/>
    </source>
</evidence>
<feature type="transmembrane region" description="Helical" evidence="5">
    <location>
        <begin position="131"/>
        <end position="153"/>
    </location>
</feature>
<feature type="transmembrane region" description="Helical" evidence="5">
    <location>
        <begin position="432"/>
        <end position="458"/>
    </location>
</feature>
<dbReference type="InterPro" id="IPR013057">
    <property type="entry name" value="AA_transpt_TM"/>
</dbReference>
<keyword evidence="4 5" id="KW-0472">Membrane</keyword>
<keyword evidence="2 5" id="KW-0812">Transmembrane</keyword>
<evidence type="ECO:0000256" key="5">
    <source>
        <dbReference type="SAM" id="Phobius"/>
    </source>
</evidence>